<dbReference type="AlphaFoldDB" id="A0A2N5DPZ6"/>
<sequence length="73" mass="8327">MADELRLRTPQEKALEQLLRGVLFWIEYRFPGGMEEIFRVGAGSPRFDVETDVAYGDLVATIKNKARQAGRIE</sequence>
<dbReference type="Proteomes" id="UP000234479">
    <property type="component" value="Unassembled WGS sequence"/>
</dbReference>
<evidence type="ECO:0000313" key="2">
    <source>
        <dbReference type="Proteomes" id="UP000234479"/>
    </source>
</evidence>
<keyword evidence="2" id="KW-1185">Reference proteome</keyword>
<organism evidence="1 2">
    <name type="scientific">Caulobacter zeae</name>
    <dbReference type="NCBI Taxonomy" id="2055137"/>
    <lineage>
        <taxon>Bacteria</taxon>
        <taxon>Pseudomonadati</taxon>
        <taxon>Pseudomonadota</taxon>
        <taxon>Alphaproteobacteria</taxon>
        <taxon>Caulobacterales</taxon>
        <taxon>Caulobacteraceae</taxon>
        <taxon>Caulobacter</taxon>
    </lineage>
</organism>
<proteinExistence type="predicted"/>
<evidence type="ECO:0000313" key="1">
    <source>
        <dbReference type="EMBL" id="PLR28131.1"/>
    </source>
</evidence>
<gene>
    <name evidence="1" type="ORF">SGCZBJ_03745</name>
</gene>
<reference evidence="1 2" key="1">
    <citation type="submission" date="2017-12" db="EMBL/GenBank/DDBJ databases">
        <title>The genome sequence of Caulobacter sp. 410.</title>
        <authorList>
            <person name="Gao J."/>
            <person name="Mao X."/>
            <person name="Sun J."/>
        </authorList>
    </citation>
    <scope>NUCLEOTIDE SEQUENCE [LARGE SCALE GENOMIC DNA]</scope>
    <source>
        <strain evidence="1 2">410</strain>
    </source>
</reference>
<dbReference type="EMBL" id="PJRS01000010">
    <property type="protein sequence ID" value="PLR28131.1"/>
    <property type="molecule type" value="Genomic_DNA"/>
</dbReference>
<comment type="caution">
    <text evidence="1">The sequence shown here is derived from an EMBL/GenBank/DDBJ whole genome shotgun (WGS) entry which is preliminary data.</text>
</comment>
<protein>
    <submittedName>
        <fullName evidence="1">Uncharacterized protein</fullName>
    </submittedName>
</protein>
<name>A0A2N5DPZ6_9CAUL</name>
<dbReference type="RefSeq" id="WP_101716684.1">
    <property type="nucleotide sequence ID" value="NZ_PJRS01000010.1"/>
</dbReference>
<accession>A0A2N5DPZ6</accession>